<feature type="domain" description="Reverse transcriptase" evidence="1">
    <location>
        <begin position="176"/>
        <end position="286"/>
    </location>
</feature>
<evidence type="ECO:0000313" key="2">
    <source>
        <dbReference type="EMBL" id="KAL0004466.1"/>
    </source>
</evidence>
<protein>
    <recommendedName>
        <fullName evidence="1">Reverse transcriptase domain-containing protein</fullName>
    </recommendedName>
</protein>
<organism evidence="2 3">
    <name type="scientific">Lithocarpus litseifolius</name>
    <dbReference type="NCBI Taxonomy" id="425828"/>
    <lineage>
        <taxon>Eukaryota</taxon>
        <taxon>Viridiplantae</taxon>
        <taxon>Streptophyta</taxon>
        <taxon>Embryophyta</taxon>
        <taxon>Tracheophyta</taxon>
        <taxon>Spermatophyta</taxon>
        <taxon>Magnoliopsida</taxon>
        <taxon>eudicotyledons</taxon>
        <taxon>Gunneridae</taxon>
        <taxon>Pentapetalae</taxon>
        <taxon>rosids</taxon>
        <taxon>fabids</taxon>
        <taxon>Fagales</taxon>
        <taxon>Fagaceae</taxon>
        <taxon>Lithocarpus</taxon>
    </lineage>
</organism>
<dbReference type="PANTHER" id="PTHR33116">
    <property type="entry name" value="REVERSE TRANSCRIPTASE ZINC-BINDING DOMAIN-CONTAINING PROTEIN-RELATED-RELATED"/>
    <property type="match status" value="1"/>
</dbReference>
<evidence type="ECO:0000259" key="1">
    <source>
        <dbReference type="Pfam" id="PF00078"/>
    </source>
</evidence>
<dbReference type="PANTHER" id="PTHR33116:SF70">
    <property type="entry name" value="NON-LTR RETROELEMENT REVERSE TRANSCRIPTASE-LIKE PROTEIN"/>
    <property type="match status" value="1"/>
</dbReference>
<comment type="caution">
    <text evidence="2">The sequence shown here is derived from an EMBL/GenBank/DDBJ whole genome shotgun (WGS) entry which is preliminary data.</text>
</comment>
<dbReference type="AlphaFoldDB" id="A0AAW2D2C0"/>
<dbReference type="InterPro" id="IPR043502">
    <property type="entry name" value="DNA/RNA_pol_sf"/>
</dbReference>
<dbReference type="SUPFAM" id="SSF56672">
    <property type="entry name" value="DNA/RNA polymerases"/>
    <property type="match status" value="1"/>
</dbReference>
<reference evidence="2 3" key="1">
    <citation type="submission" date="2024-01" db="EMBL/GenBank/DDBJ databases">
        <title>A telomere-to-telomere, gap-free genome of sweet tea (Lithocarpus litseifolius).</title>
        <authorList>
            <person name="Zhou J."/>
        </authorList>
    </citation>
    <scope>NUCLEOTIDE SEQUENCE [LARGE SCALE GENOMIC DNA]</scope>
    <source>
        <strain evidence="2">Zhou-2022a</strain>
        <tissue evidence="2">Leaf</tissue>
    </source>
</reference>
<evidence type="ECO:0000313" key="3">
    <source>
        <dbReference type="Proteomes" id="UP001459277"/>
    </source>
</evidence>
<gene>
    <name evidence="2" type="ORF">SO802_012027</name>
</gene>
<dbReference type="CDD" id="cd01650">
    <property type="entry name" value="RT_nLTR_like"/>
    <property type="match status" value="1"/>
</dbReference>
<sequence length="558" mass="63937">MLNQEADLWALKSRINWMVLGDRNTSFYHVSALARRKRNLISAIKNEVGDWLLEERKVMNHFREGFMSLYSTSQEFAVKGIDYHLKWQPKLMDEEKDSINHMVTDEEISTALWSMKAYKAPGPDGLHAGFFQRFWLIVGDSVKEEIKQIFESRKIPEYLNRTNIVLILKVQGPESINNYRPISLCNSIYKIITKVIVNRIRHFLDKLISPCQCAFVPGRRGVDNAIIVQEIIHTISKTRGRVGYMAVKIDLEKAYDRLEWSFIKGMLGRYNFPDDLIELIMSCISSISTSLLFNGVKASRSGPSFSHLFFTDDLVLFAKANSDNCTAIREVLDMFCKLPGQSLSVTKSRVFFSPNVSHEIREVLSNILKFQQTSCLGRYLDFSIKHQGGANQDFNFILDRVKRKLTGWKANFLSMAGRVVLIQASSSAIPAYVIQSNLLPEKVLEGIDRVNRNFLWGSTENSKKMHWVGWKKVTRPKEDGGLGLQTAKGRNTALLAKLNWRFHTESKAPWAKSPRWRCPLREVGLEFENLAENPSLCVVMYAPKYWGQSVSLGKRNFN</sequence>
<proteinExistence type="predicted"/>
<dbReference type="EMBL" id="JAZDWU010000004">
    <property type="protein sequence ID" value="KAL0004466.1"/>
    <property type="molecule type" value="Genomic_DNA"/>
</dbReference>
<dbReference type="Pfam" id="PF00078">
    <property type="entry name" value="RVT_1"/>
    <property type="match status" value="1"/>
</dbReference>
<accession>A0AAW2D2C0</accession>
<keyword evidence="3" id="KW-1185">Reference proteome</keyword>
<name>A0AAW2D2C0_9ROSI</name>
<dbReference type="Proteomes" id="UP001459277">
    <property type="component" value="Unassembled WGS sequence"/>
</dbReference>
<dbReference type="InterPro" id="IPR000477">
    <property type="entry name" value="RT_dom"/>
</dbReference>